<organism evidence="1 2">
    <name type="scientific">Nocardia terpenica</name>
    <dbReference type="NCBI Taxonomy" id="455432"/>
    <lineage>
        <taxon>Bacteria</taxon>
        <taxon>Bacillati</taxon>
        <taxon>Actinomycetota</taxon>
        <taxon>Actinomycetes</taxon>
        <taxon>Mycobacteriales</taxon>
        <taxon>Nocardiaceae</taxon>
        <taxon>Nocardia</taxon>
    </lineage>
</organism>
<name>A0A6G9ZBF3_9NOCA</name>
<dbReference type="EMBL" id="CP046173">
    <property type="protein sequence ID" value="QIS22935.1"/>
    <property type="molecule type" value="Genomic_DNA"/>
</dbReference>
<sequence>MADPLSETFMIDGRDAAVLARSVRTYGGDIKGVKTGDASTTVANGFPGFAIGQACATASTAAGKALQDLGGVLEAIGDNTIAVTAKFLHIDEARAREFDRLDVTGR</sequence>
<protein>
    <recommendedName>
        <fullName evidence="3">ESX-1 secretion-associated protein</fullName>
    </recommendedName>
</protein>
<dbReference type="AlphaFoldDB" id="A0A6G9ZBF3"/>
<evidence type="ECO:0000313" key="2">
    <source>
        <dbReference type="Proteomes" id="UP000500953"/>
    </source>
</evidence>
<accession>A0A6G9ZBF3</accession>
<dbReference type="RefSeq" id="WP_167490325.1">
    <property type="nucleotide sequence ID" value="NZ_CP046173.1"/>
</dbReference>
<evidence type="ECO:0000313" key="1">
    <source>
        <dbReference type="EMBL" id="QIS22935.1"/>
    </source>
</evidence>
<gene>
    <name evidence="1" type="ORF">F6W96_35945</name>
</gene>
<evidence type="ECO:0008006" key="3">
    <source>
        <dbReference type="Google" id="ProtNLM"/>
    </source>
</evidence>
<reference evidence="1 2" key="1">
    <citation type="journal article" date="2019" name="ACS Chem. Biol.">
        <title>Identification and Mobilization of a Cryptic Antibiotic Biosynthesis Gene Locus from a Human-Pathogenic Nocardia Isolate.</title>
        <authorList>
            <person name="Herisse M."/>
            <person name="Ishida K."/>
            <person name="Porter J.L."/>
            <person name="Howden B."/>
            <person name="Hertweck C."/>
            <person name="Stinear T.P."/>
            <person name="Pidot S.J."/>
        </authorList>
    </citation>
    <scope>NUCLEOTIDE SEQUENCE [LARGE SCALE GENOMIC DNA]</scope>
    <source>
        <strain evidence="1 2">AUSMDU00012715</strain>
    </source>
</reference>
<dbReference type="Proteomes" id="UP000500953">
    <property type="component" value="Chromosome"/>
</dbReference>
<proteinExistence type="predicted"/>